<dbReference type="GO" id="GO:0003677">
    <property type="term" value="F:DNA binding"/>
    <property type="evidence" value="ECO:0007669"/>
    <property type="project" value="UniProtKB-KW"/>
</dbReference>
<dbReference type="Pfam" id="PF02892">
    <property type="entry name" value="zf-BED"/>
    <property type="match status" value="1"/>
</dbReference>
<keyword evidence="3" id="KW-0479">Metal-binding</keyword>
<evidence type="ECO:0000313" key="13">
    <source>
        <dbReference type="EMBL" id="KAG6586218.1"/>
    </source>
</evidence>
<dbReference type="PANTHER" id="PTHR46481">
    <property type="entry name" value="ZINC FINGER BED DOMAIN-CONTAINING PROTEIN 4"/>
    <property type="match status" value="1"/>
</dbReference>
<keyword evidence="6" id="KW-0805">Transcription regulation</keyword>
<comment type="subcellular location">
    <subcellularLocation>
        <location evidence="1">Nucleus</location>
    </subcellularLocation>
</comment>
<feature type="domain" description="BED-type" evidence="10">
    <location>
        <begin position="163"/>
        <end position="201"/>
    </location>
</feature>
<reference evidence="13 14" key="1">
    <citation type="journal article" date="2021" name="Hortic Res">
        <title>The domestication of Cucurbita argyrosperma as revealed by the genome of its wild relative.</title>
        <authorList>
            <person name="Barrera-Redondo J."/>
            <person name="Sanchez-de la Vega G."/>
            <person name="Aguirre-Liguori J.A."/>
            <person name="Castellanos-Morales G."/>
            <person name="Gutierrez-Guerrero Y.T."/>
            <person name="Aguirre-Dugua X."/>
            <person name="Aguirre-Planter E."/>
            <person name="Tenaillon M.I."/>
            <person name="Lira-Saade R."/>
            <person name="Eguiarte L.E."/>
        </authorList>
    </citation>
    <scope>NUCLEOTIDE SEQUENCE [LARGE SCALE GENOMIC DNA]</scope>
    <source>
        <strain evidence="13">JBR-2021</strain>
    </source>
</reference>
<evidence type="ECO:0000256" key="4">
    <source>
        <dbReference type="ARBA" id="ARBA00022771"/>
    </source>
</evidence>
<keyword evidence="7" id="KW-0238">DNA-binding</keyword>
<evidence type="ECO:0000256" key="1">
    <source>
        <dbReference type="ARBA" id="ARBA00004123"/>
    </source>
</evidence>
<proteinExistence type="predicted"/>
<evidence type="ECO:0000256" key="3">
    <source>
        <dbReference type="ARBA" id="ARBA00022723"/>
    </source>
</evidence>
<evidence type="ECO:0000256" key="9">
    <source>
        <dbReference type="ARBA" id="ARBA00023242"/>
    </source>
</evidence>
<gene>
    <name evidence="13" type="ORF">SDJN03_18951</name>
</gene>
<organism evidence="13 14">
    <name type="scientific">Cucurbita argyrosperma subsp. sororia</name>
    <dbReference type="NCBI Taxonomy" id="37648"/>
    <lineage>
        <taxon>Eukaryota</taxon>
        <taxon>Viridiplantae</taxon>
        <taxon>Streptophyta</taxon>
        <taxon>Embryophyta</taxon>
        <taxon>Tracheophyta</taxon>
        <taxon>Spermatophyta</taxon>
        <taxon>Magnoliopsida</taxon>
        <taxon>eudicotyledons</taxon>
        <taxon>Gunneridae</taxon>
        <taxon>Pentapetalae</taxon>
        <taxon>rosids</taxon>
        <taxon>fabids</taxon>
        <taxon>Cucurbitales</taxon>
        <taxon>Cucurbitaceae</taxon>
        <taxon>Cucurbiteae</taxon>
        <taxon>Cucurbita</taxon>
    </lineage>
</organism>
<accession>A0AAV6MU57</accession>
<dbReference type="SMART" id="SM00614">
    <property type="entry name" value="ZnF_BED"/>
    <property type="match status" value="1"/>
</dbReference>
<comment type="subunit">
    <text evidence="2">Homodimer.</text>
</comment>
<dbReference type="GO" id="GO:0005634">
    <property type="term" value="C:nucleus"/>
    <property type="evidence" value="ECO:0007669"/>
    <property type="project" value="UniProtKB-SubCell"/>
</dbReference>
<evidence type="ECO:0000259" key="10">
    <source>
        <dbReference type="Pfam" id="PF02892"/>
    </source>
</evidence>
<keyword evidence="5" id="KW-0862">Zinc</keyword>
<dbReference type="EMBL" id="JAGKQH010000012">
    <property type="protein sequence ID" value="KAG6586218.1"/>
    <property type="molecule type" value="Genomic_DNA"/>
</dbReference>
<evidence type="ECO:0000313" key="14">
    <source>
        <dbReference type="Proteomes" id="UP000685013"/>
    </source>
</evidence>
<evidence type="ECO:0000256" key="7">
    <source>
        <dbReference type="ARBA" id="ARBA00023125"/>
    </source>
</evidence>
<sequence>MTLSDDTVQSGLGSFSLSPEFLTQCMLLVEDSMEGMKGSSLTIVHQMEQLTFTKTINKAFGKEITPVHTVRDRHNLWQEESKNRNSFITNVTGTVSGEVGNQMDWSVNNAFKTFKDLESKSVMDMSLIPTIDPIDIGLGSSDKGSPNPSAKPRKKTMTSVYLKFFETAADGKSRRCKFCGQSYSIATATGNLGRHLSNRHPGYDKSGDIVSNPAPQPITIIKKSQPQGKQQQIDYDHLNWLIIKWLILSSLPPSTLEEKWLINSYKFLNPSIQLWPAEKYKAVFREVFRSMQEDVRASLEHVSSKISVTLDFWNSYDQISFMSITCQWIDENWSFQKALLDISHIPYPCGGVEIFHSLVKVLKKFNIENRILSCTHDSSQDAMHACHALKEHLDGQKVGPFFYIPCAARTLNVIIDDGLRTTKSIIAKVREFVLELNACLDISEDFVQFTTVYQEGNWKFPLDASARWSGNYQMLNLVCKAGKSMEAVIRKYEETLGSKMLLNSTEKNVVNIVHQYLEPFYKTTNNICTNKVPTVGLVLFFMDHISETIAACRDSRHNPDWLKSAAEDMAKKAKHYSHLVCNSYTYMTAILDPRIKGDLIPESLNSGNHLEEARSHFMRYYSSNHFPSIPSSYTAQEIEDGGSVSFAEEIARKKRRASMSNTTDELTQYLSEPPAPISTDVLEWWKVNSTRYPRLSVMARDFLAVQATSLAPEELFCGRGDDIDKQRYCMPHDSTPALFCIKSWIQSGFKLKYKSSEIDYERLMELASTSTIDSGTGGGSDKKSK</sequence>
<dbReference type="Pfam" id="PF14372">
    <property type="entry name" value="hAT-like_RNase-H"/>
    <property type="match status" value="1"/>
</dbReference>
<dbReference type="GO" id="GO:0008270">
    <property type="term" value="F:zinc ion binding"/>
    <property type="evidence" value="ECO:0007669"/>
    <property type="project" value="UniProtKB-KW"/>
</dbReference>
<comment type="caution">
    <text evidence="13">The sequence shown here is derived from an EMBL/GenBank/DDBJ whole genome shotgun (WGS) entry which is preliminary data.</text>
</comment>
<evidence type="ECO:0008006" key="15">
    <source>
        <dbReference type="Google" id="ProtNLM"/>
    </source>
</evidence>
<evidence type="ECO:0000256" key="6">
    <source>
        <dbReference type="ARBA" id="ARBA00023015"/>
    </source>
</evidence>
<feature type="domain" description="hAT-like transposase RNase-H fold" evidence="12">
    <location>
        <begin position="528"/>
        <end position="608"/>
    </location>
</feature>
<evidence type="ECO:0000256" key="5">
    <source>
        <dbReference type="ARBA" id="ARBA00022833"/>
    </source>
</evidence>
<dbReference type="InterPro" id="IPR025525">
    <property type="entry name" value="hAT-like_transposase_RNase-H"/>
</dbReference>
<dbReference type="Pfam" id="PF05699">
    <property type="entry name" value="Dimer_Tnp_hAT"/>
    <property type="match status" value="1"/>
</dbReference>
<protein>
    <recommendedName>
        <fullName evidence="15">AC transposase</fullName>
    </recommendedName>
</protein>
<keyword evidence="14" id="KW-1185">Reference proteome</keyword>
<evidence type="ECO:0000259" key="11">
    <source>
        <dbReference type="Pfam" id="PF05699"/>
    </source>
</evidence>
<keyword evidence="4" id="KW-0863">Zinc-finger</keyword>
<evidence type="ECO:0000256" key="8">
    <source>
        <dbReference type="ARBA" id="ARBA00023163"/>
    </source>
</evidence>
<dbReference type="AlphaFoldDB" id="A0AAV6MU57"/>
<feature type="domain" description="HAT C-terminal dimerisation" evidence="11">
    <location>
        <begin position="665"/>
        <end position="745"/>
    </location>
</feature>
<dbReference type="InterPro" id="IPR008906">
    <property type="entry name" value="HATC_C_dom"/>
</dbReference>
<name>A0AAV6MU57_9ROSI</name>
<evidence type="ECO:0000259" key="12">
    <source>
        <dbReference type="Pfam" id="PF14372"/>
    </source>
</evidence>
<evidence type="ECO:0000256" key="2">
    <source>
        <dbReference type="ARBA" id="ARBA00011738"/>
    </source>
</evidence>
<keyword evidence="9" id="KW-0539">Nucleus</keyword>
<keyword evidence="8" id="KW-0804">Transcription</keyword>
<dbReference type="InterPro" id="IPR052035">
    <property type="entry name" value="ZnF_BED_domain_contain"/>
</dbReference>
<feature type="non-terminal residue" evidence="13">
    <location>
        <position position="1"/>
    </location>
</feature>
<dbReference type="InterPro" id="IPR003656">
    <property type="entry name" value="Znf_BED"/>
</dbReference>
<dbReference type="GO" id="GO:0046983">
    <property type="term" value="F:protein dimerization activity"/>
    <property type="evidence" value="ECO:0007669"/>
    <property type="project" value="InterPro"/>
</dbReference>
<dbReference type="Proteomes" id="UP000685013">
    <property type="component" value="Chromosome 12"/>
</dbReference>
<dbReference type="PANTHER" id="PTHR46481:SF7">
    <property type="entry name" value="ZINC FINGER BED DOMAIN-CONTAINING PROTEIN RICESLEEPER 2-LIKE"/>
    <property type="match status" value="1"/>
</dbReference>